<keyword evidence="1" id="KW-0732">Signal</keyword>
<dbReference type="PANTHER" id="PTHR34599">
    <property type="entry name" value="PEROXIDASE-RELATED"/>
    <property type="match status" value="1"/>
</dbReference>
<sequence>MMRIFILLTFLAGVLGANSCERTSPEVYNKQAADPELLHQTADELTTAIIHDIFKPPVASRIYAYANLAAYEALRNGYAAYPTLAGKLNGFQAVPKPQKGVEYAFPVASIQAYLKISKAFTYSTDYWEKYEQELNQRYEAMNIPADVYERSVAYGQQVADHVLAYADKDNYKETRALMRYSITDIPGSWQPTPPTYEPACESSWNQVRSFTLDSCTQFKPAPPAKFDLKPNSSFFKMVQEVYDYGKNLTPEQKAIAYFWDDNATVSNIHGHVSYLSKKMTPPGHWLAIVKTISQDKKLDMMASLQAYTYSSIALYDAFIACWDEKYRSARIRPITVIHQTIDPFWEPFLQTPPFPEYVSGHSAISASAGTMLIHLLGNEIAFTDSTEFVFGHGVRSFKSIKETYMETSMSRIYGGIHFRDGALEGTRQGEQVGEWVWSKLARPKETPENILARK</sequence>
<dbReference type="InterPro" id="IPR036938">
    <property type="entry name" value="PAP2/HPO_sf"/>
</dbReference>
<proteinExistence type="predicted"/>
<dbReference type="InterPro" id="IPR000326">
    <property type="entry name" value="PAP2/HPO"/>
</dbReference>
<dbReference type="OrthoDB" id="7793240at2"/>
<dbReference type="InterPro" id="IPR052559">
    <property type="entry name" value="V-haloperoxidase"/>
</dbReference>
<accession>A0A512B0H2</accession>
<name>A0A512B0H2_9BACT</name>
<organism evidence="3 4">
    <name type="scientific">Adhaeribacter aerolatus</name>
    <dbReference type="NCBI Taxonomy" id="670289"/>
    <lineage>
        <taxon>Bacteria</taxon>
        <taxon>Pseudomonadati</taxon>
        <taxon>Bacteroidota</taxon>
        <taxon>Cytophagia</taxon>
        <taxon>Cytophagales</taxon>
        <taxon>Hymenobacteraceae</taxon>
        <taxon>Adhaeribacter</taxon>
    </lineage>
</organism>
<evidence type="ECO:0000313" key="4">
    <source>
        <dbReference type="Proteomes" id="UP000321532"/>
    </source>
</evidence>
<protein>
    <recommendedName>
        <fullName evidence="2">Phosphatidic acid phosphatase type 2/haloperoxidase domain-containing protein</fullName>
    </recommendedName>
</protein>
<gene>
    <name evidence="3" type="ORF">AAE02nite_31180</name>
</gene>
<dbReference type="RefSeq" id="WP_146899468.1">
    <property type="nucleotide sequence ID" value="NZ_BJYS01000024.1"/>
</dbReference>
<dbReference type="Proteomes" id="UP000321532">
    <property type="component" value="Unassembled WGS sequence"/>
</dbReference>
<evidence type="ECO:0000256" key="1">
    <source>
        <dbReference type="SAM" id="SignalP"/>
    </source>
</evidence>
<dbReference type="SUPFAM" id="SSF48317">
    <property type="entry name" value="Acid phosphatase/Vanadium-dependent haloperoxidase"/>
    <property type="match status" value="1"/>
</dbReference>
<dbReference type="AlphaFoldDB" id="A0A512B0H2"/>
<keyword evidence="4" id="KW-1185">Reference proteome</keyword>
<dbReference type="Gene3D" id="1.10.606.20">
    <property type="match status" value="1"/>
</dbReference>
<feature type="domain" description="Phosphatidic acid phosphatase type 2/haloperoxidase" evidence="2">
    <location>
        <begin position="325"/>
        <end position="437"/>
    </location>
</feature>
<reference evidence="3 4" key="1">
    <citation type="submission" date="2019-07" db="EMBL/GenBank/DDBJ databases">
        <title>Whole genome shotgun sequence of Adhaeribacter aerolatus NBRC 106133.</title>
        <authorList>
            <person name="Hosoyama A."/>
            <person name="Uohara A."/>
            <person name="Ohji S."/>
            <person name="Ichikawa N."/>
        </authorList>
    </citation>
    <scope>NUCLEOTIDE SEQUENCE [LARGE SCALE GENOMIC DNA]</scope>
    <source>
        <strain evidence="3 4">NBRC 106133</strain>
    </source>
</reference>
<dbReference type="PANTHER" id="PTHR34599:SF2">
    <property type="entry name" value="TRAF-TYPE DOMAIN-CONTAINING PROTEIN"/>
    <property type="match status" value="1"/>
</dbReference>
<comment type="caution">
    <text evidence="3">The sequence shown here is derived from an EMBL/GenBank/DDBJ whole genome shotgun (WGS) entry which is preliminary data.</text>
</comment>
<evidence type="ECO:0000259" key="2">
    <source>
        <dbReference type="Pfam" id="PF01569"/>
    </source>
</evidence>
<dbReference type="Pfam" id="PF01569">
    <property type="entry name" value="PAP2"/>
    <property type="match status" value="1"/>
</dbReference>
<evidence type="ECO:0000313" key="3">
    <source>
        <dbReference type="EMBL" id="GEO05454.1"/>
    </source>
</evidence>
<feature type="chain" id="PRO_5021978246" description="Phosphatidic acid phosphatase type 2/haloperoxidase domain-containing protein" evidence="1">
    <location>
        <begin position="20"/>
        <end position="454"/>
    </location>
</feature>
<dbReference type="CDD" id="cd03398">
    <property type="entry name" value="PAP2_haloperoxidase"/>
    <property type="match status" value="1"/>
</dbReference>
<dbReference type="EMBL" id="BJYS01000024">
    <property type="protein sequence ID" value="GEO05454.1"/>
    <property type="molecule type" value="Genomic_DNA"/>
</dbReference>
<feature type="signal peptide" evidence="1">
    <location>
        <begin position="1"/>
        <end position="19"/>
    </location>
</feature>